<dbReference type="Proteomes" id="UP000177092">
    <property type="component" value="Unassembled WGS sequence"/>
</dbReference>
<dbReference type="InterPro" id="IPR013325">
    <property type="entry name" value="RNA_pol_sigma_r2"/>
</dbReference>
<dbReference type="PANTHER" id="PTHR43133">
    <property type="entry name" value="RNA POLYMERASE ECF-TYPE SIGMA FACTO"/>
    <property type="match status" value="1"/>
</dbReference>
<dbReference type="InterPro" id="IPR039425">
    <property type="entry name" value="RNA_pol_sigma-70-like"/>
</dbReference>
<dbReference type="Gene3D" id="1.10.10.10">
    <property type="entry name" value="Winged helix-like DNA-binding domain superfamily/Winged helix DNA-binding domain"/>
    <property type="match status" value="1"/>
</dbReference>
<evidence type="ECO:0000256" key="3">
    <source>
        <dbReference type="ARBA" id="ARBA00023082"/>
    </source>
</evidence>
<dbReference type="EMBL" id="MFJN01000053">
    <property type="protein sequence ID" value="OGG20199.1"/>
    <property type="molecule type" value="Genomic_DNA"/>
</dbReference>
<sequence>MFFNKTSDKSKGMPKNELDEHKMVSEILQGSEASLRLFYRSFYKPLYSFISKRIDNDSDAEEILQDTLISTIEALRDFSFQSRLFTFICAIAKYKVVDFYRKKKIKSIILSKIADFEPLVSTLLGPEDKLDEALLRQKIRQTFAAITPQYQIILKLKYEQGYSVTEIAGRLSLTFKSAESMLFRARKAFARAYKT</sequence>
<dbReference type="PROSITE" id="PS01063">
    <property type="entry name" value="SIGMA70_ECF"/>
    <property type="match status" value="1"/>
</dbReference>
<evidence type="ECO:0000259" key="7">
    <source>
        <dbReference type="Pfam" id="PF04542"/>
    </source>
</evidence>
<feature type="domain" description="RNA polymerase sigma-70 region 2" evidence="7">
    <location>
        <begin position="38"/>
        <end position="104"/>
    </location>
</feature>
<name>A0A1F6A626_9BACT</name>
<dbReference type="Gene3D" id="1.10.1740.10">
    <property type="match status" value="1"/>
</dbReference>
<evidence type="ECO:0000313" key="9">
    <source>
        <dbReference type="EMBL" id="OGG20199.1"/>
    </source>
</evidence>
<dbReference type="AlphaFoldDB" id="A0A1F6A626"/>
<keyword evidence="2 6" id="KW-0805">Transcription regulation</keyword>
<organism evidence="9 10">
    <name type="scientific">Candidatus Gottesmanbacteria bacterium RIFCSPHIGHO2_02_FULL_40_13</name>
    <dbReference type="NCBI Taxonomy" id="1798384"/>
    <lineage>
        <taxon>Bacteria</taxon>
        <taxon>Candidatus Gottesmaniibacteriota</taxon>
    </lineage>
</organism>
<keyword evidence="3 6" id="KW-0731">Sigma factor</keyword>
<evidence type="ECO:0000259" key="8">
    <source>
        <dbReference type="Pfam" id="PF08281"/>
    </source>
</evidence>
<gene>
    <name evidence="9" type="ORF">A3D03_01245</name>
</gene>
<dbReference type="GO" id="GO:0003677">
    <property type="term" value="F:DNA binding"/>
    <property type="evidence" value="ECO:0007669"/>
    <property type="project" value="UniProtKB-KW"/>
</dbReference>
<dbReference type="Pfam" id="PF08281">
    <property type="entry name" value="Sigma70_r4_2"/>
    <property type="match status" value="1"/>
</dbReference>
<evidence type="ECO:0000256" key="1">
    <source>
        <dbReference type="ARBA" id="ARBA00010641"/>
    </source>
</evidence>
<dbReference type="GO" id="GO:0016987">
    <property type="term" value="F:sigma factor activity"/>
    <property type="evidence" value="ECO:0007669"/>
    <property type="project" value="UniProtKB-KW"/>
</dbReference>
<dbReference type="InterPro" id="IPR014284">
    <property type="entry name" value="RNA_pol_sigma-70_dom"/>
</dbReference>
<keyword evidence="4 6" id="KW-0238">DNA-binding</keyword>
<proteinExistence type="inferred from homology"/>
<dbReference type="InterPro" id="IPR013249">
    <property type="entry name" value="RNA_pol_sigma70_r4_t2"/>
</dbReference>
<dbReference type="InterPro" id="IPR013324">
    <property type="entry name" value="RNA_pol_sigma_r3/r4-like"/>
</dbReference>
<dbReference type="InterPro" id="IPR007627">
    <property type="entry name" value="RNA_pol_sigma70_r2"/>
</dbReference>
<dbReference type="PANTHER" id="PTHR43133:SF8">
    <property type="entry name" value="RNA POLYMERASE SIGMA FACTOR HI_1459-RELATED"/>
    <property type="match status" value="1"/>
</dbReference>
<comment type="caution">
    <text evidence="9">The sequence shown here is derived from an EMBL/GenBank/DDBJ whole genome shotgun (WGS) entry which is preliminary data.</text>
</comment>
<evidence type="ECO:0000313" key="10">
    <source>
        <dbReference type="Proteomes" id="UP000177092"/>
    </source>
</evidence>
<feature type="domain" description="RNA polymerase sigma factor 70 region 4 type 2" evidence="8">
    <location>
        <begin position="137"/>
        <end position="188"/>
    </location>
</feature>
<dbReference type="SUPFAM" id="SSF88946">
    <property type="entry name" value="Sigma2 domain of RNA polymerase sigma factors"/>
    <property type="match status" value="1"/>
</dbReference>
<keyword evidence="5 6" id="KW-0804">Transcription</keyword>
<dbReference type="Pfam" id="PF04542">
    <property type="entry name" value="Sigma70_r2"/>
    <property type="match status" value="1"/>
</dbReference>
<dbReference type="SUPFAM" id="SSF88659">
    <property type="entry name" value="Sigma3 and sigma4 domains of RNA polymerase sigma factors"/>
    <property type="match status" value="1"/>
</dbReference>
<evidence type="ECO:0000256" key="5">
    <source>
        <dbReference type="ARBA" id="ARBA00023163"/>
    </source>
</evidence>
<dbReference type="InterPro" id="IPR000838">
    <property type="entry name" value="RNA_pol_sigma70_ECF_CS"/>
</dbReference>
<dbReference type="GO" id="GO:0006352">
    <property type="term" value="P:DNA-templated transcription initiation"/>
    <property type="evidence" value="ECO:0007669"/>
    <property type="project" value="InterPro"/>
</dbReference>
<dbReference type="InterPro" id="IPR036388">
    <property type="entry name" value="WH-like_DNA-bd_sf"/>
</dbReference>
<dbReference type="STRING" id="1798384.A3D03_01245"/>
<comment type="similarity">
    <text evidence="1 6">Belongs to the sigma-70 factor family. ECF subfamily.</text>
</comment>
<protein>
    <recommendedName>
        <fullName evidence="6">RNA polymerase sigma factor</fullName>
    </recommendedName>
</protein>
<accession>A0A1F6A626</accession>
<dbReference type="NCBIfam" id="TIGR02937">
    <property type="entry name" value="sigma70-ECF"/>
    <property type="match status" value="1"/>
</dbReference>
<reference evidence="9 10" key="1">
    <citation type="journal article" date="2016" name="Nat. Commun.">
        <title>Thousands of microbial genomes shed light on interconnected biogeochemical processes in an aquifer system.</title>
        <authorList>
            <person name="Anantharaman K."/>
            <person name="Brown C.T."/>
            <person name="Hug L.A."/>
            <person name="Sharon I."/>
            <person name="Castelle C.J."/>
            <person name="Probst A.J."/>
            <person name="Thomas B.C."/>
            <person name="Singh A."/>
            <person name="Wilkins M.J."/>
            <person name="Karaoz U."/>
            <person name="Brodie E.L."/>
            <person name="Williams K.H."/>
            <person name="Hubbard S.S."/>
            <person name="Banfield J.F."/>
        </authorList>
    </citation>
    <scope>NUCLEOTIDE SEQUENCE [LARGE SCALE GENOMIC DNA]</scope>
</reference>
<evidence type="ECO:0000256" key="4">
    <source>
        <dbReference type="ARBA" id="ARBA00023125"/>
    </source>
</evidence>
<evidence type="ECO:0000256" key="2">
    <source>
        <dbReference type="ARBA" id="ARBA00023015"/>
    </source>
</evidence>
<evidence type="ECO:0000256" key="6">
    <source>
        <dbReference type="RuleBase" id="RU000716"/>
    </source>
</evidence>